<feature type="transmembrane region" description="Helical" evidence="8">
    <location>
        <begin position="34"/>
        <end position="54"/>
    </location>
</feature>
<dbReference type="Proteomes" id="UP000504607">
    <property type="component" value="Unplaced"/>
</dbReference>
<dbReference type="InterPro" id="IPR006702">
    <property type="entry name" value="CASP_dom"/>
</dbReference>
<dbReference type="PANTHER" id="PTHR36488:SF8">
    <property type="entry name" value="CASP-LIKE PROTEIN 1U1"/>
    <property type="match status" value="1"/>
</dbReference>
<evidence type="ECO:0000313" key="11">
    <source>
        <dbReference type="RefSeq" id="XP_029116737.1"/>
    </source>
</evidence>
<evidence type="ECO:0000256" key="2">
    <source>
        <dbReference type="ARBA" id="ARBA00007651"/>
    </source>
</evidence>
<protein>
    <recommendedName>
        <fullName evidence="8">CASP-like protein</fullName>
    </recommendedName>
</protein>
<name>A0A8N4ESB3_ELAGV</name>
<accession>A0A8N4ESB3</accession>
<evidence type="ECO:0000256" key="1">
    <source>
        <dbReference type="ARBA" id="ARBA00004651"/>
    </source>
</evidence>
<organism evidence="10 11">
    <name type="scientific">Elaeis guineensis var. tenera</name>
    <name type="common">Oil palm</name>
    <dbReference type="NCBI Taxonomy" id="51953"/>
    <lineage>
        <taxon>Eukaryota</taxon>
        <taxon>Viridiplantae</taxon>
        <taxon>Streptophyta</taxon>
        <taxon>Embryophyta</taxon>
        <taxon>Tracheophyta</taxon>
        <taxon>Spermatophyta</taxon>
        <taxon>Magnoliopsida</taxon>
        <taxon>Liliopsida</taxon>
        <taxon>Arecaceae</taxon>
        <taxon>Arecoideae</taxon>
        <taxon>Cocoseae</taxon>
        <taxon>Elaeidinae</taxon>
        <taxon>Elaeis</taxon>
    </lineage>
</organism>
<keyword evidence="6 8" id="KW-1133">Transmembrane helix</keyword>
<comment type="subcellular location">
    <subcellularLocation>
        <location evidence="1 8">Cell membrane</location>
        <topology evidence="1 8">Multi-pass membrane protein</topology>
    </subcellularLocation>
</comment>
<evidence type="ECO:0000259" key="9">
    <source>
        <dbReference type="Pfam" id="PF04535"/>
    </source>
</evidence>
<comment type="similarity">
    <text evidence="2 8">Belongs to the Casparian strip membrane proteins (CASP) family.</text>
</comment>
<keyword evidence="4 8" id="KW-1003">Cell membrane</keyword>
<sequence length="196" mass="20985">MEGASPGVDGIQAARTPGYNIGSSPSRSMQVPGYLLRIVAIVLSFISAIVMGVAKEAVTVIVSNDSGETTYPGSIKSRYSSAFVYFIVANVLVFFYTLISLVISLANRSGSSIMQLPLNIADILMVVLLFSSNGAAIAIDIVAEHGQSHFGWAKFCDDFYKFCSRITASIVLSMIASLAYTILIILTMIGLHKKSQ</sequence>
<gene>
    <name evidence="11" type="primary">LOC105032114</name>
</gene>
<feature type="transmembrane region" description="Helical" evidence="8">
    <location>
        <begin position="118"/>
        <end position="139"/>
    </location>
</feature>
<evidence type="ECO:0000313" key="10">
    <source>
        <dbReference type="Proteomes" id="UP000504607"/>
    </source>
</evidence>
<keyword evidence="10" id="KW-1185">Reference proteome</keyword>
<evidence type="ECO:0000256" key="8">
    <source>
        <dbReference type="RuleBase" id="RU361233"/>
    </source>
</evidence>
<feature type="domain" description="Casparian strip membrane protein" evidence="9">
    <location>
        <begin position="27"/>
        <end position="178"/>
    </location>
</feature>
<dbReference type="AlphaFoldDB" id="A0A8N4ESB3"/>
<dbReference type="InterPro" id="IPR006459">
    <property type="entry name" value="CASP/CASPL"/>
</dbReference>
<dbReference type="PANTHER" id="PTHR36488">
    <property type="entry name" value="CASP-LIKE PROTEIN 1U1"/>
    <property type="match status" value="1"/>
</dbReference>
<evidence type="ECO:0000256" key="3">
    <source>
        <dbReference type="ARBA" id="ARBA00011489"/>
    </source>
</evidence>
<dbReference type="InterPro" id="IPR044173">
    <property type="entry name" value="CASPL"/>
</dbReference>
<dbReference type="GO" id="GO:0005886">
    <property type="term" value="C:plasma membrane"/>
    <property type="evidence" value="ECO:0007669"/>
    <property type="project" value="UniProtKB-SubCell"/>
</dbReference>
<evidence type="ECO:0000256" key="7">
    <source>
        <dbReference type="ARBA" id="ARBA00023136"/>
    </source>
</evidence>
<feature type="transmembrane region" description="Helical" evidence="8">
    <location>
        <begin position="170"/>
        <end position="191"/>
    </location>
</feature>
<reference evidence="11" key="1">
    <citation type="submission" date="2025-08" db="UniProtKB">
        <authorList>
            <consortium name="RefSeq"/>
        </authorList>
    </citation>
    <scope>IDENTIFICATION</scope>
</reference>
<keyword evidence="7 8" id="KW-0472">Membrane</keyword>
<dbReference type="RefSeq" id="XP_029116737.1">
    <property type="nucleotide sequence ID" value="XM_029260904.1"/>
</dbReference>
<keyword evidence="5 8" id="KW-0812">Transmembrane</keyword>
<comment type="subunit">
    <text evidence="3 8">Homodimer and heterodimers.</text>
</comment>
<evidence type="ECO:0000256" key="5">
    <source>
        <dbReference type="ARBA" id="ARBA00022692"/>
    </source>
</evidence>
<dbReference type="NCBIfam" id="TIGR01569">
    <property type="entry name" value="A_tha_TIGR01569"/>
    <property type="match status" value="1"/>
</dbReference>
<evidence type="ECO:0000256" key="6">
    <source>
        <dbReference type="ARBA" id="ARBA00022989"/>
    </source>
</evidence>
<feature type="transmembrane region" description="Helical" evidence="8">
    <location>
        <begin position="82"/>
        <end position="106"/>
    </location>
</feature>
<dbReference type="Pfam" id="PF04535">
    <property type="entry name" value="CASP_dom"/>
    <property type="match status" value="1"/>
</dbReference>
<proteinExistence type="inferred from homology"/>
<evidence type="ECO:0000256" key="4">
    <source>
        <dbReference type="ARBA" id="ARBA00022475"/>
    </source>
</evidence>